<dbReference type="InterPro" id="IPR023214">
    <property type="entry name" value="HAD_sf"/>
</dbReference>
<dbReference type="Gene3D" id="3.40.50.1000">
    <property type="entry name" value="HAD superfamily/HAD-like"/>
    <property type="match status" value="1"/>
</dbReference>
<sequence length="428" mass="46649">MCCRLGTASLYRKHRGNGGARDGAWGHGGPGDRGHLRERLDGASIRPRGWLLASDVEGPMFLGDFIAEALAACLKPAEGAVDATPSYGQIIYAEGYAAFSADNGALRRPEGKRGGKTPPAGGYTLAQEGSDTIFALPLLLAAGVDHLYLERLALRSQQTPGAAEMARRLDEMGWQRAGITTAPQQPYRAVAERCGWLAAERLLGSPFPLAEAEALLRRLGRWEMEIGWVRTYLRDAYELIDRHSEAWLDGSIRRRHFSDTGRKLLRQRFRLLYRGSSAFPIPRRAGGPIGRIRVGPRHRGLRHGGRSRQGRAGAGLARRAGGLDRLVTMGDGANDAAMLRRARWSIGVNGPDAARAAAIGLVTDDMRHALVLLRLIERGGDVGEVVGRAQAELRDAALVHRGGDGLSAELAEKHRLMKRRLRGEFVTY</sequence>
<name>A0A3S5DLE2_CHRVL</name>
<organism evidence="2 3">
    <name type="scientific">Chromobacterium violaceum</name>
    <dbReference type="NCBI Taxonomy" id="536"/>
    <lineage>
        <taxon>Bacteria</taxon>
        <taxon>Pseudomonadati</taxon>
        <taxon>Pseudomonadota</taxon>
        <taxon>Betaproteobacteria</taxon>
        <taxon>Neisseriales</taxon>
        <taxon>Chromobacteriaceae</taxon>
        <taxon>Chromobacterium</taxon>
    </lineage>
</organism>
<protein>
    <submittedName>
        <fullName evidence="2">Uncharacterized protein</fullName>
    </submittedName>
</protein>
<proteinExistence type="predicted"/>
<gene>
    <name evidence="2" type="ORF">NCTC9695_02455</name>
</gene>
<dbReference type="EMBL" id="LR134182">
    <property type="protein sequence ID" value="VEB42013.1"/>
    <property type="molecule type" value="Genomic_DNA"/>
</dbReference>
<accession>A0A3S5DLE2</accession>
<evidence type="ECO:0000256" key="1">
    <source>
        <dbReference type="SAM" id="MobiDB-lite"/>
    </source>
</evidence>
<dbReference type="SUPFAM" id="SSF56784">
    <property type="entry name" value="HAD-like"/>
    <property type="match status" value="1"/>
</dbReference>
<feature type="compositionally biased region" description="Basic residues" evidence="1">
    <location>
        <begin position="294"/>
        <end position="309"/>
    </location>
</feature>
<dbReference type="AlphaFoldDB" id="A0A3S5DLE2"/>
<evidence type="ECO:0000313" key="3">
    <source>
        <dbReference type="Proteomes" id="UP000275777"/>
    </source>
</evidence>
<reference evidence="2 3" key="1">
    <citation type="submission" date="2018-12" db="EMBL/GenBank/DDBJ databases">
        <authorList>
            <consortium name="Pathogen Informatics"/>
        </authorList>
    </citation>
    <scope>NUCLEOTIDE SEQUENCE [LARGE SCALE GENOMIC DNA]</scope>
    <source>
        <strain evidence="2 3">NCTC9695</strain>
    </source>
</reference>
<evidence type="ECO:0000313" key="2">
    <source>
        <dbReference type="EMBL" id="VEB42013.1"/>
    </source>
</evidence>
<feature type="region of interest" description="Disordered" evidence="1">
    <location>
        <begin position="292"/>
        <end position="313"/>
    </location>
</feature>
<dbReference type="InterPro" id="IPR036412">
    <property type="entry name" value="HAD-like_sf"/>
</dbReference>
<dbReference type="Proteomes" id="UP000275777">
    <property type="component" value="Chromosome"/>
</dbReference>